<feature type="region of interest" description="Disordered" evidence="1">
    <location>
        <begin position="16"/>
        <end position="50"/>
    </location>
</feature>
<name>F5XPQ4_MICPN</name>
<dbReference type="EMBL" id="AP012204">
    <property type="protein sequence ID" value="BAK34362.1"/>
    <property type="molecule type" value="Genomic_DNA"/>
</dbReference>
<evidence type="ECO:0000313" key="2">
    <source>
        <dbReference type="EMBL" id="BAK34362.1"/>
    </source>
</evidence>
<feature type="compositionally biased region" description="Pro residues" evidence="1">
    <location>
        <begin position="20"/>
        <end position="29"/>
    </location>
</feature>
<dbReference type="HOGENOM" id="CLU_152546_0_0_11"/>
<evidence type="ECO:0000313" key="3">
    <source>
        <dbReference type="Proteomes" id="UP000007947"/>
    </source>
</evidence>
<sequence>MALGAVIAAVALAGCGAAPEEPPQPPSSSPIPSVSASPTESPTPTPTPTRALAGLTLRQLGFNNGPLDEFSLPSNLQISTRVDQPNVVTIVLASPSPELIEDYLRATLPQEGFTIDARAAAGQAMTFAGHGWTGGFTGTGANSAVVLRPR</sequence>
<organism evidence="2 3">
    <name type="scientific">Microlunatus phosphovorus (strain ATCC 700054 / DSM 10555 / JCM 9379 / NBRC 101784 / NCIMB 13414 / VKM Ac-1990 / NM-1)</name>
    <dbReference type="NCBI Taxonomy" id="1032480"/>
    <lineage>
        <taxon>Bacteria</taxon>
        <taxon>Bacillati</taxon>
        <taxon>Actinomycetota</taxon>
        <taxon>Actinomycetes</taxon>
        <taxon>Propionibacteriales</taxon>
        <taxon>Propionibacteriaceae</taxon>
        <taxon>Microlunatus</taxon>
    </lineage>
</organism>
<dbReference type="KEGG" id="mph:MLP_13480"/>
<dbReference type="Proteomes" id="UP000007947">
    <property type="component" value="Chromosome"/>
</dbReference>
<protein>
    <submittedName>
        <fullName evidence="2">Uncharacterized protein</fullName>
    </submittedName>
</protein>
<feature type="compositionally biased region" description="Low complexity" evidence="1">
    <location>
        <begin position="30"/>
        <end position="40"/>
    </location>
</feature>
<dbReference type="AlphaFoldDB" id="F5XPQ4"/>
<proteinExistence type="predicted"/>
<keyword evidence="3" id="KW-1185">Reference proteome</keyword>
<gene>
    <name evidence="2" type="ordered locus">MLP_13480</name>
</gene>
<accession>F5XPQ4</accession>
<reference evidence="2 3" key="1">
    <citation type="submission" date="2011-05" db="EMBL/GenBank/DDBJ databases">
        <title>Whole genome sequence of Microlunatus phosphovorus NM-1.</title>
        <authorList>
            <person name="Hosoyama A."/>
            <person name="Sasaki K."/>
            <person name="Harada T."/>
            <person name="Igarashi R."/>
            <person name="Kawakoshi A."/>
            <person name="Sasagawa M."/>
            <person name="Fukada J."/>
            <person name="Nakamura S."/>
            <person name="Katano Y."/>
            <person name="Hanada S."/>
            <person name="Kamagata Y."/>
            <person name="Nakamura N."/>
            <person name="Yamazaki S."/>
            <person name="Fujita N."/>
        </authorList>
    </citation>
    <scope>NUCLEOTIDE SEQUENCE [LARGE SCALE GENOMIC DNA]</scope>
    <source>
        <strain evidence="3">ATCC 700054 / DSM 10555 / JCM 9379 / NBRC 101784 / NCIMB 13414 / VKM Ac-1990 / NM-1</strain>
    </source>
</reference>
<evidence type="ECO:0000256" key="1">
    <source>
        <dbReference type="SAM" id="MobiDB-lite"/>
    </source>
</evidence>